<feature type="domain" description="Phage replisome organiser N-terminal" evidence="2">
    <location>
        <begin position="8"/>
        <end position="120"/>
    </location>
</feature>
<dbReference type="EMBL" id="LZZI01000005">
    <property type="protein sequence ID" value="OOM64246.1"/>
    <property type="molecule type" value="Genomic_DNA"/>
</dbReference>
<comment type="caution">
    <text evidence="3">The sequence shown here is derived from an EMBL/GenBank/DDBJ whole genome shotgun (WGS) entry which is preliminary data.</text>
</comment>
<sequence>MNMRERKYVKFRVDMYEDTKLKIIDRKPERDLINYIWTRVVILAGKVNREGDLFMSKNIPYTIETLAIEFNRDIDHVELALNVLMELEMIEVTEHKVYRVKNFAKHQNIKVKEKVESNKISNSAEIEKEEIKNEEIKSEEDLKNESQIAISEDISAGSKVGENDAKSIKIDEAANLEITHKDISGNKEGMTKEKDSDNLKNNKSIPIEVKRGKGKGRKKENASIIEVIDGDIDSINDNVSGFFQEERPLGKDERIIKSWTFD</sequence>
<dbReference type="InterPro" id="IPR053162">
    <property type="entry name" value="DnaD"/>
</dbReference>
<name>A0A1S8SF96_CLOBE</name>
<accession>A0A1S8SF96</accession>
<dbReference type="InterPro" id="IPR010056">
    <property type="entry name" value="Phage_rep_org__N"/>
</dbReference>
<feature type="compositionally biased region" description="Basic and acidic residues" evidence="1">
    <location>
        <begin position="182"/>
        <end position="200"/>
    </location>
</feature>
<evidence type="ECO:0000256" key="1">
    <source>
        <dbReference type="SAM" id="MobiDB-lite"/>
    </source>
</evidence>
<dbReference type="PANTHER" id="PTHR37293">
    <property type="entry name" value="PHAGE REPLICATION PROTEIN-RELATED"/>
    <property type="match status" value="1"/>
</dbReference>
<dbReference type="Pfam" id="PF09681">
    <property type="entry name" value="Phage_rep_org_N"/>
    <property type="match status" value="1"/>
</dbReference>
<evidence type="ECO:0000259" key="2">
    <source>
        <dbReference type="Pfam" id="PF09681"/>
    </source>
</evidence>
<evidence type="ECO:0000313" key="4">
    <source>
        <dbReference type="Proteomes" id="UP000190973"/>
    </source>
</evidence>
<organism evidence="3 4">
    <name type="scientific">Clostridium beijerinckii</name>
    <name type="common">Clostridium MP</name>
    <dbReference type="NCBI Taxonomy" id="1520"/>
    <lineage>
        <taxon>Bacteria</taxon>
        <taxon>Bacillati</taxon>
        <taxon>Bacillota</taxon>
        <taxon>Clostridia</taxon>
        <taxon>Eubacteriales</taxon>
        <taxon>Clostridiaceae</taxon>
        <taxon>Clostridium</taxon>
    </lineage>
</organism>
<dbReference type="Proteomes" id="UP000190973">
    <property type="component" value="Unassembled WGS sequence"/>
</dbReference>
<evidence type="ECO:0000313" key="3">
    <source>
        <dbReference type="EMBL" id="OOM64246.1"/>
    </source>
</evidence>
<dbReference type="AlphaFoldDB" id="A0A1S8SF96"/>
<dbReference type="PANTHER" id="PTHR37293:SF7">
    <property type="entry name" value="HYPOTHETICAL PHAGE PROTEIN"/>
    <property type="match status" value="1"/>
</dbReference>
<dbReference type="NCBIfam" id="TIGR01714">
    <property type="entry name" value="phage_rep_org_N"/>
    <property type="match status" value="1"/>
</dbReference>
<proteinExistence type="predicted"/>
<protein>
    <recommendedName>
        <fullName evidence="2">Phage replisome organiser N-terminal domain-containing protein</fullName>
    </recommendedName>
</protein>
<feature type="region of interest" description="Disordered" evidence="1">
    <location>
        <begin position="182"/>
        <end position="220"/>
    </location>
</feature>
<reference evidence="3 4" key="1">
    <citation type="submission" date="2016-05" db="EMBL/GenBank/DDBJ databases">
        <title>Microbial solvent formation.</title>
        <authorList>
            <person name="Poehlein A."/>
            <person name="Montoya Solano J.D."/>
            <person name="Flitsch S."/>
            <person name="Krabben P."/>
            <person name="Duerre P."/>
            <person name="Daniel R."/>
        </authorList>
    </citation>
    <scope>NUCLEOTIDE SEQUENCE [LARGE SCALE GENOMIC DNA]</scope>
    <source>
        <strain evidence="3 4">DSM 53</strain>
    </source>
</reference>
<gene>
    <name evidence="3" type="ORF">CLBCK_03300</name>
</gene>